<dbReference type="NCBIfam" id="TIGR00254">
    <property type="entry name" value="GGDEF"/>
    <property type="match status" value="1"/>
</dbReference>
<keyword evidence="5 6" id="KW-0472">Membrane</keyword>
<proteinExistence type="predicted"/>
<dbReference type="Pfam" id="PF02743">
    <property type="entry name" value="dCache_1"/>
    <property type="match status" value="1"/>
</dbReference>
<evidence type="ECO:0000259" key="7">
    <source>
        <dbReference type="PROSITE" id="PS50887"/>
    </source>
</evidence>
<feature type="domain" description="GGDEF" evidence="7">
    <location>
        <begin position="384"/>
        <end position="511"/>
    </location>
</feature>
<dbReference type="Gene3D" id="6.10.340.10">
    <property type="match status" value="1"/>
</dbReference>
<comment type="subcellular location">
    <subcellularLocation>
        <location evidence="1">Cell membrane</location>
        <topology evidence="1">Multi-pass membrane protein</topology>
    </subcellularLocation>
</comment>
<dbReference type="PANTHER" id="PTHR45138">
    <property type="entry name" value="REGULATORY COMPONENTS OF SENSORY TRANSDUCTION SYSTEM"/>
    <property type="match status" value="1"/>
</dbReference>
<accession>A0ABS4GLX9</accession>
<evidence type="ECO:0000256" key="6">
    <source>
        <dbReference type="SAM" id="Phobius"/>
    </source>
</evidence>
<gene>
    <name evidence="8" type="ORF">J2Z37_001251</name>
</gene>
<dbReference type="EMBL" id="JAGGKT010000002">
    <property type="protein sequence ID" value="MBP1931254.1"/>
    <property type="molecule type" value="Genomic_DNA"/>
</dbReference>
<dbReference type="SUPFAM" id="SSF103190">
    <property type="entry name" value="Sensory domain-like"/>
    <property type="match status" value="2"/>
</dbReference>
<dbReference type="CDD" id="cd12912">
    <property type="entry name" value="PDC2_MCP_like"/>
    <property type="match status" value="1"/>
</dbReference>
<comment type="caution">
    <text evidence="8">The sequence shown here is derived from an EMBL/GenBank/DDBJ whole genome shotgun (WGS) entry which is preliminary data.</text>
</comment>
<dbReference type="InterPro" id="IPR043128">
    <property type="entry name" value="Rev_trsase/Diguanyl_cyclase"/>
</dbReference>
<feature type="transmembrane region" description="Helical" evidence="6">
    <location>
        <begin position="281"/>
        <end position="299"/>
    </location>
</feature>
<sequence length="511" mass="57962">MFHRLSLRFVIISFVTIVMVCMTLIHMIVGYQVTRKSIIQNTLHMNEAYAAKLALVTDSLLRSSQHTLLITARQLAEHMDDKFFLDSELKNLIRMNNTFHSLLVADTNGRILRTVPYAGMKGEQSLAKEMNSVLQEEEPYISQPFQSIQGKMFIFISIPITDLNGKRVGVVGGTINLQEPNFLYQVLGQHFYKDGSFVYVVDNQGHLIYHPKVEILGEDVSSNTAVKKILKGESGSQRVIHNGGIDVLTGYATVPVNGWGVISQTPTEIALKPTWTLLKEMILTQLPFFVCLLLLSWWISNQIYRPLRRLSVYASHLLNGNSATRIPEVPYFYKELKELHDIMTHHLRRRVDHLIYEAQTDQLTGLINRRTMHKQMELWVEQGISFSLVLLDIDFFKKINDTYGHQMGDHVLQFLAHLMKEEVRAGDLCCRLGGEEFIILLPKTDLVGARNFAERLRDRLENSPSPTGVPITVSIGLAAYPQSAASIDLLLVAADEALYRAKNQGRNQTVM</sequence>
<dbReference type="CDD" id="cd01949">
    <property type="entry name" value="GGDEF"/>
    <property type="match status" value="1"/>
</dbReference>
<evidence type="ECO:0000256" key="5">
    <source>
        <dbReference type="ARBA" id="ARBA00023136"/>
    </source>
</evidence>
<evidence type="ECO:0000313" key="9">
    <source>
        <dbReference type="Proteomes" id="UP001519343"/>
    </source>
</evidence>
<dbReference type="InterPro" id="IPR000160">
    <property type="entry name" value="GGDEF_dom"/>
</dbReference>
<dbReference type="InterPro" id="IPR029787">
    <property type="entry name" value="Nucleotide_cyclase"/>
</dbReference>
<keyword evidence="4 6" id="KW-1133">Transmembrane helix</keyword>
<organism evidence="8 9">
    <name type="scientific">Ammoniphilus resinae</name>
    <dbReference type="NCBI Taxonomy" id="861532"/>
    <lineage>
        <taxon>Bacteria</taxon>
        <taxon>Bacillati</taxon>
        <taxon>Bacillota</taxon>
        <taxon>Bacilli</taxon>
        <taxon>Bacillales</taxon>
        <taxon>Paenibacillaceae</taxon>
        <taxon>Aneurinibacillus group</taxon>
        <taxon>Ammoniphilus</taxon>
    </lineage>
</organism>
<dbReference type="InterPro" id="IPR050469">
    <property type="entry name" value="Diguanylate_Cyclase"/>
</dbReference>
<evidence type="ECO:0000313" key="8">
    <source>
        <dbReference type="EMBL" id="MBP1931254.1"/>
    </source>
</evidence>
<evidence type="ECO:0000256" key="1">
    <source>
        <dbReference type="ARBA" id="ARBA00004651"/>
    </source>
</evidence>
<keyword evidence="2" id="KW-1003">Cell membrane</keyword>
<dbReference type="Gene3D" id="3.30.70.270">
    <property type="match status" value="1"/>
</dbReference>
<dbReference type="InterPro" id="IPR029151">
    <property type="entry name" value="Sensor-like_sf"/>
</dbReference>
<dbReference type="CDD" id="cd18773">
    <property type="entry name" value="PDC1_HK_sensor"/>
    <property type="match status" value="1"/>
</dbReference>
<evidence type="ECO:0000256" key="3">
    <source>
        <dbReference type="ARBA" id="ARBA00022692"/>
    </source>
</evidence>
<protein>
    <submittedName>
        <fullName evidence="8">Diguanylate cyclase (GGDEF)-like protein</fullName>
    </submittedName>
</protein>
<dbReference type="PANTHER" id="PTHR45138:SF9">
    <property type="entry name" value="DIGUANYLATE CYCLASE DGCM-RELATED"/>
    <property type="match status" value="1"/>
</dbReference>
<dbReference type="Pfam" id="PF00990">
    <property type="entry name" value="GGDEF"/>
    <property type="match status" value="1"/>
</dbReference>
<keyword evidence="9" id="KW-1185">Reference proteome</keyword>
<dbReference type="Gene3D" id="3.30.450.20">
    <property type="entry name" value="PAS domain"/>
    <property type="match status" value="1"/>
</dbReference>
<reference evidence="8 9" key="1">
    <citation type="submission" date="2021-03" db="EMBL/GenBank/DDBJ databases">
        <title>Genomic Encyclopedia of Type Strains, Phase IV (KMG-IV): sequencing the most valuable type-strain genomes for metagenomic binning, comparative biology and taxonomic classification.</title>
        <authorList>
            <person name="Goeker M."/>
        </authorList>
    </citation>
    <scope>NUCLEOTIDE SEQUENCE [LARGE SCALE GENOMIC DNA]</scope>
    <source>
        <strain evidence="8 9">DSM 24738</strain>
    </source>
</reference>
<dbReference type="Proteomes" id="UP001519343">
    <property type="component" value="Unassembled WGS sequence"/>
</dbReference>
<dbReference type="SUPFAM" id="SSF55073">
    <property type="entry name" value="Nucleotide cyclase"/>
    <property type="match status" value="1"/>
</dbReference>
<dbReference type="RefSeq" id="WP_209809326.1">
    <property type="nucleotide sequence ID" value="NZ_JAGGKT010000002.1"/>
</dbReference>
<keyword evidence="3 6" id="KW-0812">Transmembrane</keyword>
<evidence type="ECO:0000256" key="4">
    <source>
        <dbReference type="ARBA" id="ARBA00022989"/>
    </source>
</evidence>
<dbReference type="PROSITE" id="PS50887">
    <property type="entry name" value="GGDEF"/>
    <property type="match status" value="1"/>
</dbReference>
<evidence type="ECO:0000256" key="2">
    <source>
        <dbReference type="ARBA" id="ARBA00022475"/>
    </source>
</evidence>
<feature type="transmembrane region" description="Helical" evidence="6">
    <location>
        <begin position="6"/>
        <end position="29"/>
    </location>
</feature>
<name>A0ABS4GLX9_9BACL</name>
<dbReference type="SMART" id="SM00267">
    <property type="entry name" value="GGDEF"/>
    <property type="match status" value="1"/>
</dbReference>
<dbReference type="InterPro" id="IPR033479">
    <property type="entry name" value="dCache_1"/>
</dbReference>